<name>A0A0A9GHX9_ARUDO</name>
<sequence>MFSITDDERTASSSTSTPRPAPSLPAPAAPSPPTPSPWSPDSDDSSDSHSDFMSTFSSCSGSSQASGSGFRQVGRRVSDGEEEGSEAAASGYTRYGGWVLVLTTEVSLKRTQSRCASTRLGPARPLQVEAGDGRRETQIAVVAAEHEPLQHHPIHGSIYPLPIPFPRWIG</sequence>
<evidence type="ECO:0000313" key="2">
    <source>
        <dbReference type="EMBL" id="JAE22101.1"/>
    </source>
</evidence>
<protein>
    <submittedName>
        <fullName evidence="2">Uncharacterized protein</fullName>
    </submittedName>
</protein>
<feature type="region of interest" description="Disordered" evidence="1">
    <location>
        <begin position="1"/>
        <end position="89"/>
    </location>
</feature>
<reference evidence="2" key="1">
    <citation type="submission" date="2014-09" db="EMBL/GenBank/DDBJ databases">
        <authorList>
            <person name="Magalhaes I.L.F."/>
            <person name="Oliveira U."/>
            <person name="Santos F.R."/>
            <person name="Vidigal T.H.D.A."/>
            <person name="Brescovit A.D."/>
            <person name="Santos A.J."/>
        </authorList>
    </citation>
    <scope>NUCLEOTIDE SEQUENCE</scope>
    <source>
        <tissue evidence="2">Shoot tissue taken approximately 20 cm above the soil surface</tissue>
    </source>
</reference>
<proteinExistence type="predicted"/>
<evidence type="ECO:0000256" key="1">
    <source>
        <dbReference type="SAM" id="MobiDB-lite"/>
    </source>
</evidence>
<feature type="compositionally biased region" description="Low complexity" evidence="1">
    <location>
        <begin position="51"/>
        <end position="68"/>
    </location>
</feature>
<organism evidence="2">
    <name type="scientific">Arundo donax</name>
    <name type="common">Giant reed</name>
    <name type="synonym">Donax arundinaceus</name>
    <dbReference type="NCBI Taxonomy" id="35708"/>
    <lineage>
        <taxon>Eukaryota</taxon>
        <taxon>Viridiplantae</taxon>
        <taxon>Streptophyta</taxon>
        <taxon>Embryophyta</taxon>
        <taxon>Tracheophyta</taxon>
        <taxon>Spermatophyta</taxon>
        <taxon>Magnoliopsida</taxon>
        <taxon>Liliopsida</taxon>
        <taxon>Poales</taxon>
        <taxon>Poaceae</taxon>
        <taxon>PACMAD clade</taxon>
        <taxon>Arundinoideae</taxon>
        <taxon>Arundineae</taxon>
        <taxon>Arundo</taxon>
    </lineage>
</organism>
<dbReference type="EMBL" id="GBRH01175795">
    <property type="protein sequence ID" value="JAE22101.1"/>
    <property type="molecule type" value="Transcribed_RNA"/>
</dbReference>
<accession>A0A0A9GHX9</accession>
<reference evidence="2" key="2">
    <citation type="journal article" date="2015" name="Data Brief">
        <title>Shoot transcriptome of the giant reed, Arundo donax.</title>
        <authorList>
            <person name="Barrero R.A."/>
            <person name="Guerrero F.D."/>
            <person name="Moolhuijzen P."/>
            <person name="Goolsby J.A."/>
            <person name="Tidwell J."/>
            <person name="Bellgard S.E."/>
            <person name="Bellgard M.I."/>
        </authorList>
    </citation>
    <scope>NUCLEOTIDE SEQUENCE</scope>
    <source>
        <tissue evidence="2">Shoot tissue taken approximately 20 cm above the soil surface</tissue>
    </source>
</reference>
<feature type="compositionally biased region" description="Basic and acidic residues" evidence="1">
    <location>
        <begin position="1"/>
        <end position="10"/>
    </location>
</feature>
<dbReference type="AlphaFoldDB" id="A0A0A9GHX9"/>
<feature type="compositionally biased region" description="Pro residues" evidence="1">
    <location>
        <begin position="19"/>
        <end position="38"/>
    </location>
</feature>